<evidence type="ECO:0000259" key="5">
    <source>
        <dbReference type="Pfam" id="PF02836"/>
    </source>
</evidence>
<dbReference type="GO" id="GO:0004553">
    <property type="term" value="F:hydrolase activity, hydrolyzing O-glycosyl compounds"/>
    <property type="evidence" value="ECO:0007669"/>
    <property type="project" value="InterPro"/>
</dbReference>
<dbReference type="InterPro" id="IPR006103">
    <property type="entry name" value="Glyco_hydro_2_cat"/>
</dbReference>
<comment type="caution">
    <text evidence="9">The sequence shown here is derived from an EMBL/GenBank/DDBJ whole genome shotgun (WGS) entry which is preliminary data.</text>
</comment>
<dbReference type="EMBL" id="JQCF01000010">
    <property type="protein sequence ID" value="KRN99304.1"/>
    <property type="molecule type" value="Genomic_DNA"/>
</dbReference>
<dbReference type="InterPro" id="IPR013783">
    <property type="entry name" value="Ig-like_fold"/>
</dbReference>
<feature type="domain" description="Glycoside hydrolase family 2" evidence="8">
    <location>
        <begin position="721"/>
        <end position="786"/>
    </location>
</feature>
<dbReference type="InterPro" id="IPR040605">
    <property type="entry name" value="Glyco_hydro2_dom5"/>
</dbReference>
<evidence type="ECO:0000313" key="10">
    <source>
        <dbReference type="Proteomes" id="UP000051006"/>
    </source>
</evidence>
<evidence type="ECO:0000256" key="3">
    <source>
        <dbReference type="ARBA" id="ARBA00023295"/>
    </source>
</evidence>
<proteinExistence type="inferred from homology"/>
<dbReference type="Pfam" id="PF00703">
    <property type="entry name" value="Glyco_hydro_2"/>
    <property type="match status" value="1"/>
</dbReference>
<feature type="domain" description="Glycoside hydrolase family 2 catalytic" evidence="5">
    <location>
        <begin position="317"/>
        <end position="455"/>
    </location>
</feature>
<dbReference type="AlphaFoldDB" id="A0A0R2LBU3"/>
<dbReference type="PANTHER" id="PTHR42732:SF1">
    <property type="entry name" value="BETA-MANNOSIDASE"/>
    <property type="match status" value="1"/>
</dbReference>
<dbReference type="PANTHER" id="PTHR42732">
    <property type="entry name" value="BETA-GALACTOSIDASE"/>
    <property type="match status" value="1"/>
</dbReference>
<comment type="similarity">
    <text evidence="1">Belongs to the glycosyl hydrolase 2 family.</text>
</comment>
<dbReference type="Pfam" id="PF02837">
    <property type="entry name" value="Glyco_hydro_2_N"/>
    <property type="match status" value="1"/>
</dbReference>
<reference evidence="9 10" key="1">
    <citation type="journal article" date="2015" name="Genome Announc.">
        <title>Expanding the biotechnology potential of lactobacilli through comparative genomics of 213 strains and associated genera.</title>
        <authorList>
            <person name="Sun Z."/>
            <person name="Harris H.M."/>
            <person name="McCann A."/>
            <person name="Guo C."/>
            <person name="Argimon S."/>
            <person name="Zhang W."/>
            <person name="Yang X."/>
            <person name="Jeffery I.B."/>
            <person name="Cooney J.C."/>
            <person name="Kagawa T.F."/>
            <person name="Liu W."/>
            <person name="Song Y."/>
            <person name="Salvetti E."/>
            <person name="Wrobel A."/>
            <person name="Rasinkangas P."/>
            <person name="Parkhill J."/>
            <person name="Rea M.C."/>
            <person name="O'Sullivan O."/>
            <person name="Ritari J."/>
            <person name="Douillard F.P."/>
            <person name="Paul Ross R."/>
            <person name="Yang R."/>
            <person name="Briner A.E."/>
            <person name="Felis G.E."/>
            <person name="de Vos W.M."/>
            <person name="Barrangou R."/>
            <person name="Klaenhammer T.R."/>
            <person name="Caufield P.W."/>
            <person name="Cui Y."/>
            <person name="Zhang H."/>
            <person name="O'Toole P.W."/>
        </authorList>
    </citation>
    <scope>NUCLEOTIDE SEQUENCE [LARGE SCALE GENOMIC DNA]</scope>
    <source>
        <strain evidence="9 10">DSM 24716</strain>
    </source>
</reference>
<dbReference type="InterPro" id="IPR006102">
    <property type="entry name" value="Ig-like_GH2"/>
</dbReference>
<evidence type="ECO:0000256" key="2">
    <source>
        <dbReference type="ARBA" id="ARBA00022801"/>
    </source>
</evidence>
<dbReference type="Proteomes" id="UP000051006">
    <property type="component" value="Unassembled WGS sequence"/>
</dbReference>
<dbReference type="Gene3D" id="3.20.20.80">
    <property type="entry name" value="Glycosidases"/>
    <property type="match status" value="1"/>
</dbReference>
<protein>
    <submittedName>
        <fullName evidence="9">Uncharacterized protein</fullName>
    </submittedName>
</protein>
<dbReference type="STRING" id="993692.IV57_GL000360"/>
<evidence type="ECO:0000259" key="8">
    <source>
        <dbReference type="Pfam" id="PF18565"/>
    </source>
</evidence>
<dbReference type="SUPFAM" id="SSF49785">
    <property type="entry name" value="Galactose-binding domain-like"/>
    <property type="match status" value="1"/>
</dbReference>
<dbReference type="Pfam" id="PF02836">
    <property type="entry name" value="Glyco_hydro_2_C"/>
    <property type="match status" value="1"/>
</dbReference>
<dbReference type="Pfam" id="PF16355">
    <property type="entry name" value="DUF4982"/>
    <property type="match status" value="1"/>
</dbReference>
<name>A0A0R2LBU3_9LACO</name>
<evidence type="ECO:0000259" key="4">
    <source>
        <dbReference type="Pfam" id="PF00703"/>
    </source>
</evidence>
<feature type="domain" description="Glycoside hydrolase family 2 immunoglobulin-like beta-sandwich" evidence="4">
    <location>
        <begin position="220"/>
        <end position="311"/>
    </location>
</feature>
<dbReference type="GO" id="GO:0005975">
    <property type="term" value="P:carbohydrate metabolic process"/>
    <property type="evidence" value="ECO:0007669"/>
    <property type="project" value="InterPro"/>
</dbReference>
<gene>
    <name evidence="9" type="ORF">IV57_GL000360</name>
</gene>
<dbReference type="InterPro" id="IPR032311">
    <property type="entry name" value="DUF4982"/>
</dbReference>
<dbReference type="PATRIC" id="fig|993692.3.peg.365"/>
<dbReference type="SUPFAM" id="SSF51445">
    <property type="entry name" value="(Trans)glycosidases"/>
    <property type="match status" value="1"/>
</dbReference>
<dbReference type="InterPro" id="IPR017853">
    <property type="entry name" value="GH"/>
</dbReference>
<keyword evidence="2" id="KW-0378">Hydrolase</keyword>
<keyword evidence="3" id="KW-0326">Glycosidase</keyword>
<keyword evidence="10" id="KW-1185">Reference proteome</keyword>
<organism evidence="9 10">
    <name type="scientific">Companilactobacillus kimchiensis</name>
    <dbReference type="NCBI Taxonomy" id="993692"/>
    <lineage>
        <taxon>Bacteria</taxon>
        <taxon>Bacillati</taxon>
        <taxon>Bacillota</taxon>
        <taxon>Bacilli</taxon>
        <taxon>Lactobacillales</taxon>
        <taxon>Lactobacillaceae</taxon>
        <taxon>Companilactobacillus</taxon>
    </lineage>
</organism>
<feature type="domain" description="DUF4982" evidence="7">
    <location>
        <begin position="639"/>
        <end position="693"/>
    </location>
</feature>
<dbReference type="InterPro" id="IPR036156">
    <property type="entry name" value="Beta-gal/glucu_dom_sf"/>
</dbReference>
<feature type="domain" description="Glycosyl hydrolases family 2 sugar binding" evidence="6">
    <location>
        <begin position="79"/>
        <end position="203"/>
    </location>
</feature>
<dbReference type="InterPro" id="IPR008979">
    <property type="entry name" value="Galactose-bd-like_sf"/>
</dbReference>
<dbReference type="InterPro" id="IPR006104">
    <property type="entry name" value="Glyco_hydro_2_N"/>
</dbReference>
<sequence>MNDDWLFHYGELQQQPRKISKKALALGGYTAPLPNELGSRLPISEGGRNFLKLIAGGNETNGLKALTDTDLTSKLDDSWKKIDIPHDWQRDEPYVEDVNKAMTGSKPDSIGYYRKTFQLPKDDSDIFKTVINFEGVMGITDLWFNGAYLGRHNSGYSAFSYDISEMAHYGSEGTNVILLKVDKTSGSEGWWYEGAGLYRTVWLEQEASISLNRASAYIYTKKLTTSYAELGLECMVENNSENTQIIAPKIILDGQTMIQFEPQSINSLSSYTFKKSIKVTSPKLWSPENPQMYQAAFIIPNDEIDKKFGIRTFEYTTEGFFLNGTKYQLRGVCEHQDFAGVGIALNQDIVDYKVKLMKKMGVNAWRSTHHFASPELLQACDKYGVILINENRLLESTPWRINDLERAVKASRMHPSLAFWSIANEELSGNTAVGSRIAAKLVRTIKKYDFEHLIISAELLTPSGELNADYLENLDVLGVNYPEAEVMGPSAKRIKQRYPDLPMMSTENASYFSTRGVYQDNLEKSQCNNLGSYFSMVLPGIRKKGDPGLGGTAHPERTLQYMKENPYMGGVFLWTAFDYYGEPAPFGWPAISSQFGIADLCGFPKDYYYYYQANWTNKPMVHVMPSWNKKQIEIDDKGMTNVRAFSNAAELELFINHQSFGKQLVKDGQVNWHVQYQSGSLVVKAYQNNQEVASDSQYSNMELKNITCDKLFEGTTTNLYKISAFDDNDHLLSSANNEIKIQVENGRIIGVGNGNPIDHSLSGKTSVKLFNGLAMIIVSKTNESEPDINLKLIKF</sequence>
<dbReference type="Gene3D" id="2.60.120.260">
    <property type="entry name" value="Galactose-binding domain-like"/>
    <property type="match status" value="1"/>
</dbReference>
<accession>A0A0R2LBU3</accession>
<evidence type="ECO:0000259" key="7">
    <source>
        <dbReference type="Pfam" id="PF16355"/>
    </source>
</evidence>
<dbReference type="Pfam" id="PF18565">
    <property type="entry name" value="Glyco_hydro2_C5"/>
    <property type="match status" value="1"/>
</dbReference>
<dbReference type="InterPro" id="IPR051913">
    <property type="entry name" value="GH2_Domain-Containing"/>
</dbReference>
<evidence type="ECO:0000259" key="6">
    <source>
        <dbReference type="Pfam" id="PF02837"/>
    </source>
</evidence>
<dbReference type="Gene3D" id="2.60.40.10">
    <property type="entry name" value="Immunoglobulins"/>
    <property type="match status" value="3"/>
</dbReference>
<dbReference type="SUPFAM" id="SSF49303">
    <property type="entry name" value="beta-Galactosidase/glucuronidase domain"/>
    <property type="match status" value="1"/>
</dbReference>
<evidence type="ECO:0000256" key="1">
    <source>
        <dbReference type="ARBA" id="ARBA00007401"/>
    </source>
</evidence>
<evidence type="ECO:0000313" key="9">
    <source>
        <dbReference type="EMBL" id="KRN99304.1"/>
    </source>
</evidence>